<dbReference type="Pfam" id="PF11741">
    <property type="entry name" value="AMIN"/>
    <property type="match status" value="1"/>
</dbReference>
<dbReference type="OrthoDB" id="5298707at2"/>
<protein>
    <submittedName>
        <fullName evidence="2">AMIN domain-containing protein</fullName>
    </submittedName>
</protein>
<feature type="domain" description="AMIN" evidence="1">
    <location>
        <begin position="56"/>
        <end position="127"/>
    </location>
</feature>
<dbReference type="STRING" id="675511.GCA_000341735_04357"/>
<proteinExistence type="predicted"/>
<evidence type="ECO:0000259" key="1">
    <source>
        <dbReference type="Pfam" id="PF11741"/>
    </source>
</evidence>
<organism evidence="2 3">
    <name type="scientific">Methylotuvimicrobium buryatense</name>
    <name type="common">Methylomicrobium buryatense</name>
    <dbReference type="NCBI Taxonomy" id="95641"/>
    <lineage>
        <taxon>Bacteria</taxon>
        <taxon>Pseudomonadati</taxon>
        <taxon>Pseudomonadota</taxon>
        <taxon>Gammaproteobacteria</taxon>
        <taxon>Methylococcales</taxon>
        <taxon>Methylococcaceae</taxon>
        <taxon>Methylotuvimicrobium</taxon>
    </lineage>
</organism>
<dbReference type="KEGG" id="mbur:EQU24_15470"/>
<dbReference type="InterPro" id="IPR021731">
    <property type="entry name" value="AMIN_dom"/>
</dbReference>
<name>A0A4P9UQ94_METBY</name>
<gene>
    <name evidence="2" type="ORF">EQU24_15470</name>
</gene>
<dbReference type="AlphaFoldDB" id="A0A4P9UQ94"/>
<keyword evidence="3" id="KW-1185">Reference proteome</keyword>
<evidence type="ECO:0000313" key="3">
    <source>
        <dbReference type="Proteomes" id="UP000305881"/>
    </source>
</evidence>
<dbReference type="Gene3D" id="2.60.40.3500">
    <property type="match status" value="1"/>
</dbReference>
<accession>A0A4P9UQ94</accession>
<dbReference type="Proteomes" id="UP000305881">
    <property type="component" value="Chromosome"/>
</dbReference>
<reference evidence="3" key="1">
    <citation type="journal article" date="2019" name="J. Bacteriol.">
        <title>A Mutagenic Screen Identifies a TonB-Dependent Receptor Required for the Lanthanide Metal Switch in the Type I Methanotroph 'Methylotuvimicrobium buryatense' 5GB1C.</title>
        <authorList>
            <person name="Groom J.D."/>
            <person name="Ford S.M."/>
            <person name="Pesesky M.W."/>
            <person name="Lidstrom M.E."/>
        </authorList>
    </citation>
    <scope>NUCLEOTIDE SEQUENCE [LARGE SCALE GENOMIC DNA]</scope>
    <source>
        <strain evidence="3">5GB1C</strain>
    </source>
</reference>
<sequence length="586" mass="67103">MRNTRLKYISLATCLAFSEADAQQVVLDSIDYQSSSRQAVIDLSIVHTEDRGNQKTPELKAFLIDNPPRLVLDVKNLKPSAPLSQPSADHPYFQRLRSAPRNKNDFRLVFDLKNQASIHAYTIDIKSTAHGSSQITLTDESTLTRKQTPNTFEPSNYAHSNSELHKYDLTAPQQSINDSYPGNFKENRIGASSDESFFNDLISDWEISGYAEVESLGFFQTPLDNQQHSHYISGAINPELYRSWDNGSQSFTFSPFYRYSQHDSRRTHFDIRELTWLKAAADWELRVGFRQVFWGVTEGFHLIDIINQTDFVENIDGEQKLGQPMINLALIQDWGTIDLFLLTGFRERTFAGHEGRLRTHPVTSVGDAQFEREGVEKHLAYAGRYSHSFGDWDVGLAHFYGTARQPTMLPRFNQLGEIERIIPLYENINQTSIDVQTIKGSWLWKLEALMRSGQGDRFYAATGGVEYTFFDLFESGVDLGLIAEYMYDSRGYNNFQALTQQALFQDDFLAAVRLGFNDIQNTQLLAGVIFDRTQNSKIYNIEASRRIGNDWTADIQVRLFRGIPVTDPLIMFSADDHVRFQLKYHF</sequence>
<dbReference type="RefSeq" id="WP_017842729.1">
    <property type="nucleotide sequence ID" value="NZ_CP035467.1"/>
</dbReference>
<dbReference type="EMBL" id="CP035467">
    <property type="protein sequence ID" value="QCW83487.1"/>
    <property type="molecule type" value="Genomic_DNA"/>
</dbReference>
<evidence type="ECO:0000313" key="2">
    <source>
        <dbReference type="EMBL" id="QCW83487.1"/>
    </source>
</evidence>